<dbReference type="Gene3D" id="2.60.40.420">
    <property type="entry name" value="Cupredoxins - blue copper proteins"/>
    <property type="match status" value="1"/>
</dbReference>
<dbReference type="InterPro" id="IPR008972">
    <property type="entry name" value="Cupredoxin"/>
</dbReference>
<proteinExistence type="predicted"/>
<reference evidence="3 4" key="1">
    <citation type="submission" date="2015-08" db="EMBL/GenBank/DDBJ databases">
        <title>Genome sequencing of Penicillium nordicum.</title>
        <authorList>
            <person name="Nguyen H.D."/>
            <person name="Seifert K.A."/>
        </authorList>
    </citation>
    <scope>NUCLEOTIDE SEQUENCE [LARGE SCALE GENOMIC DNA]</scope>
    <source>
        <strain evidence="3 4">DAOMC 185683</strain>
    </source>
</reference>
<dbReference type="CDD" id="cd00920">
    <property type="entry name" value="Cupredoxin"/>
    <property type="match status" value="1"/>
</dbReference>
<comment type="caution">
    <text evidence="3">The sequence shown here is derived from an EMBL/GenBank/DDBJ whole genome shotgun (WGS) entry which is preliminary data.</text>
</comment>
<feature type="signal peptide" evidence="2">
    <location>
        <begin position="1"/>
        <end position="19"/>
    </location>
</feature>
<dbReference type="PANTHER" id="PTHR34883:SF15">
    <property type="entry name" value="EXTRACELLULAR SERINE-RICH PROTEIN"/>
    <property type="match status" value="1"/>
</dbReference>
<dbReference type="SUPFAM" id="SSF49503">
    <property type="entry name" value="Cupredoxins"/>
    <property type="match status" value="1"/>
</dbReference>
<feature type="compositionally biased region" description="Low complexity" evidence="1">
    <location>
        <begin position="26"/>
        <end position="43"/>
    </location>
</feature>
<protein>
    <recommendedName>
        <fullName evidence="5">Phytocyanin domain-containing protein</fullName>
    </recommendedName>
</protein>
<dbReference type="InterPro" id="IPR052953">
    <property type="entry name" value="Ser-rich/MCO-related"/>
</dbReference>
<feature type="region of interest" description="Disordered" evidence="1">
    <location>
        <begin position="24"/>
        <end position="44"/>
    </location>
</feature>
<accession>A0A0M9WBS4</accession>
<dbReference type="OrthoDB" id="2331100at2759"/>
<feature type="compositionally biased region" description="Low complexity" evidence="1">
    <location>
        <begin position="177"/>
        <end position="227"/>
    </location>
</feature>
<dbReference type="AlphaFoldDB" id="A0A0M9WBS4"/>
<gene>
    <name evidence="3" type="ORF">ACN38_g10286</name>
</gene>
<feature type="region of interest" description="Disordered" evidence="1">
    <location>
        <begin position="166"/>
        <end position="229"/>
    </location>
</feature>
<dbReference type="EMBL" id="LHQQ01000230">
    <property type="protein sequence ID" value="KOS38889.1"/>
    <property type="molecule type" value="Genomic_DNA"/>
</dbReference>
<dbReference type="STRING" id="229535.A0A0M9WBS4"/>
<organism evidence="3 4">
    <name type="scientific">Penicillium nordicum</name>
    <dbReference type="NCBI Taxonomy" id="229535"/>
    <lineage>
        <taxon>Eukaryota</taxon>
        <taxon>Fungi</taxon>
        <taxon>Dikarya</taxon>
        <taxon>Ascomycota</taxon>
        <taxon>Pezizomycotina</taxon>
        <taxon>Eurotiomycetes</taxon>
        <taxon>Eurotiomycetidae</taxon>
        <taxon>Eurotiales</taxon>
        <taxon>Aspergillaceae</taxon>
        <taxon>Penicillium</taxon>
    </lineage>
</organism>
<evidence type="ECO:0000313" key="4">
    <source>
        <dbReference type="Proteomes" id="UP000037696"/>
    </source>
</evidence>
<dbReference type="Proteomes" id="UP000037696">
    <property type="component" value="Unassembled WGS sequence"/>
</dbReference>
<evidence type="ECO:0008006" key="5">
    <source>
        <dbReference type="Google" id="ProtNLM"/>
    </source>
</evidence>
<keyword evidence="2" id="KW-0732">Signal</keyword>
<evidence type="ECO:0000256" key="1">
    <source>
        <dbReference type="SAM" id="MobiDB-lite"/>
    </source>
</evidence>
<name>A0A0M9WBS4_9EURO</name>
<sequence length="252" mass="25516">MARMLQFILTLFWLPVINAQYGGGQSSSTTTAPSSTSPSGTAAVQSVSVGEHGLTFSPDTLTVSPGDKVEFHFYPGGPHSVTQSSFANPCHPLNDTSIFSGFVPATSGESNTVFTLTVNDTNPIWLYCAQVGHCQAGMVAVINPPTSGQDTLALFKAAAAKVSGSSEPAAVQGGTLGTLSNASTSTSTASTSSSSASGTSSSSSSPTSSSPTSSSPTRTSTGSSSSSEAKSLQTWNDASIVLIFSVIVAMFM</sequence>
<keyword evidence="4" id="KW-1185">Reference proteome</keyword>
<evidence type="ECO:0000256" key="2">
    <source>
        <dbReference type="SAM" id="SignalP"/>
    </source>
</evidence>
<evidence type="ECO:0000313" key="3">
    <source>
        <dbReference type="EMBL" id="KOS38889.1"/>
    </source>
</evidence>
<feature type="chain" id="PRO_5005839595" description="Phytocyanin domain-containing protein" evidence="2">
    <location>
        <begin position="20"/>
        <end position="252"/>
    </location>
</feature>
<dbReference type="PANTHER" id="PTHR34883">
    <property type="entry name" value="SERINE-RICH PROTEIN, PUTATIVE-RELATED-RELATED"/>
    <property type="match status" value="1"/>
</dbReference>